<dbReference type="EMBL" id="BSPC01000008">
    <property type="protein sequence ID" value="GLS18050.1"/>
    <property type="molecule type" value="Genomic_DNA"/>
</dbReference>
<reference evidence="2" key="1">
    <citation type="journal article" date="2019" name="Int. J. Syst. Evol. Microbiol.">
        <title>The Global Catalogue of Microorganisms (GCM) 10K type strain sequencing project: providing services to taxonomists for standard genome sequencing and annotation.</title>
        <authorList>
            <consortium name="The Broad Institute Genomics Platform"/>
            <consortium name="The Broad Institute Genome Sequencing Center for Infectious Disease"/>
            <person name="Wu L."/>
            <person name="Ma J."/>
        </authorList>
    </citation>
    <scope>NUCLEOTIDE SEQUENCE [LARGE SCALE GENOMIC DNA]</scope>
    <source>
        <strain evidence="2">NBRC 101365</strain>
    </source>
</reference>
<evidence type="ECO:0000313" key="1">
    <source>
        <dbReference type="EMBL" id="GLS18050.1"/>
    </source>
</evidence>
<protein>
    <submittedName>
        <fullName evidence="1">Uncharacterized protein</fullName>
    </submittedName>
</protein>
<gene>
    <name evidence="1" type="ORF">GCM10007874_10660</name>
</gene>
<evidence type="ECO:0000313" key="2">
    <source>
        <dbReference type="Proteomes" id="UP001156882"/>
    </source>
</evidence>
<sequence>MSETAWEDALDISAFSAEASGALTKLLWAMGECSLTGSDVADQRAVWEGFKTWELLLLECSRHTIERVRDYLLMKCGPADQ</sequence>
<comment type="caution">
    <text evidence="1">The sequence shown here is derived from an EMBL/GenBank/DDBJ whole genome shotgun (WGS) entry which is preliminary data.</text>
</comment>
<dbReference type="Proteomes" id="UP001156882">
    <property type="component" value="Unassembled WGS sequence"/>
</dbReference>
<name>A0ABQ6CD36_9HYPH</name>
<accession>A0ABQ6CD36</accession>
<dbReference type="RefSeq" id="WP_284310880.1">
    <property type="nucleotide sequence ID" value="NZ_BSPC01000008.1"/>
</dbReference>
<keyword evidence="2" id="KW-1185">Reference proteome</keyword>
<proteinExistence type="predicted"/>
<organism evidence="1 2">
    <name type="scientific">Labrys miyagiensis</name>
    <dbReference type="NCBI Taxonomy" id="346912"/>
    <lineage>
        <taxon>Bacteria</taxon>
        <taxon>Pseudomonadati</taxon>
        <taxon>Pseudomonadota</taxon>
        <taxon>Alphaproteobacteria</taxon>
        <taxon>Hyphomicrobiales</taxon>
        <taxon>Xanthobacteraceae</taxon>
        <taxon>Labrys</taxon>
    </lineage>
</organism>